<evidence type="ECO:0000313" key="3">
    <source>
        <dbReference type="EMBL" id="ONM07012.1"/>
    </source>
</evidence>
<feature type="compositionally biased region" description="Low complexity" evidence="1">
    <location>
        <begin position="26"/>
        <end position="51"/>
    </location>
</feature>
<protein>
    <submittedName>
        <fullName evidence="3">NagB/RpiA/CoA transferase-like superfamily protein</fullName>
    </submittedName>
</protein>
<dbReference type="EMBL" id="CM007647">
    <property type="protein sequence ID" value="ONM07012.1"/>
    <property type="molecule type" value="Genomic_DNA"/>
</dbReference>
<feature type="region of interest" description="Disordered" evidence="1">
    <location>
        <begin position="1"/>
        <end position="20"/>
    </location>
</feature>
<accession>B4FL19</accession>
<proteinExistence type="evidence at transcript level"/>
<dbReference type="AlphaFoldDB" id="B4FL19"/>
<dbReference type="EMBL" id="BT037807">
    <property type="protein sequence ID" value="ACF82812.1"/>
    <property type="molecule type" value="mRNA"/>
</dbReference>
<keyword evidence="3" id="KW-0808">Transferase</keyword>
<gene>
    <name evidence="3" type="ORF">ZEAMMB73_Zm00001d033223</name>
</gene>
<name>B4FL19_MAIZE</name>
<sequence length="69" mass="7016">MDFRRPPRSSSGGVEPKIRQVGFFTPDASAPSELLPPSAAVPAPSSQQRSAGGSPPASEDLSPADSPPS</sequence>
<feature type="region of interest" description="Disordered" evidence="1">
    <location>
        <begin position="25"/>
        <end position="69"/>
    </location>
</feature>
<dbReference type="GO" id="GO:0016740">
    <property type="term" value="F:transferase activity"/>
    <property type="evidence" value="ECO:0007669"/>
    <property type="project" value="UniProtKB-KW"/>
</dbReference>
<reference evidence="2" key="1">
    <citation type="journal article" date="2009" name="PLoS Genet.">
        <title>Sequencing, mapping, and analysis of 27,455 maize full-length cDNAs.</title>
        <authorList>
            <person name="Soderlund C."/>
            <person name="Descour A."/>
            <person name="Kudrna D."/>
            <person name="Bomhoff M."/>
            <person name="Boyd L."/>
            <person name="Currie J."/>
            <person name="Angelova A."/>
            <person name="Collura K."/>
            <person name="Wissotski M."/>
            <person name="Ashley E."/>
            <person name="Morrow D."/>
            <person name="Fernandes J."/>
            <person name="Walbot V."/>
            <person name="Yu Y."/>
        </authorList>
    </citation>
    <scope>NUCLEOTIDE SEQUENCE</scope>
    <source>
        <strain evidence="2">B73</strain>
    </source>
</reference>
<reference evidence="3" key="2">
    <citation type="submission" date="2015-12" db="EMBL/GenBank/DDBJ databases">
        <title>Update maize B73 reference genome by single molecule sequencing technologies.</title>
        <authorList>
            <consortium name="Maize Genome Sequencing Project"/>
            <person name="Ware D."/>
        </authorList>
    </citation>
    <scope>NUCLEOTIDE SEQUENCE [LARGE SCALE GENOMIC DNA]</scope>
    <source>
        <tissue evidence="3">Seedling</tissue>
    </source>
</reference>
<organism evidence="2">
    <name type="scientific">Zea mays</name>
    <name type="common">Maize</name>
    <dbReference type="NCBI Taxonomy" id="4577"/>
    <lineage>
        <taxon>Eukaryota</taxon>
        <taxon>Viridiplantae</taxon>
        <taxon>Streptophyta</taxon>
        <taxon>Embryophyta</taxon>
        <taxon>Tracheophyta</taxon>
        <taxon>Spermatophyta</taxon>
        <taxon>Magnoliopsida</taxon>
        <taxon>Liliopsida</taxon>
        <taxon>Poales</taxon>
        <taxon>Poaceae</taxon>
        <taxon>PACMAD clade</taxon>
        <taxon>Panicoideae</taxon>
        <taxon>Andropogonodae</taxon>
        <taxon>Andropogoneae</taxon>
        <taxon>Tripsacinae</taxon>
        <taxon>Zea</taxon>
    </lineage>
</organism>
<evidence type="ECO:0000313" key="2">
    <source>
        <dbReference type="EMBL" id="ACF82812.1"/>
    </source>
</evidence>
<evidence type="ECO:0000256" key="1">
    <source>
        <dbReference type="SAM" id="MobiDB-lite"/>
    </source>
</evidence>